<feature type="compositionally biased region" description="Polar residues" evidence="3">
    <location>
        <begin position="528"/>
        <end position="554"/>
    </location>
</feature>
<evidence type="ECO:0000256" key="2">
    <source>
        <dbReference type="SAM" id="Coils"/>
    </source>
</evidence>
<dbReference type="Proteomes" id="UP001159427">
    <property type="component" value="Unassembled WGS sequence"/>
</dbReference>
<feature type="compositionally biased region" description="Basic and acidic residues" evidence="3">
    <location>
        <begin position="903"/>
        <end position="920"/>
    </location>
</feature>
<dbReference type="PROSITE" id="PS50103">
    <property type="entry name" value="ZF_C3H1"/>
    <property type="match status" value="1"/>
</dbReference>
<feature type="compositionally biased region" description="Basic and acidic residues" evidence="3">
    <location>
        <begin position="256"/>
        <end position="282"/>
    </location>
</feature>
<feature type="region of interest" description="Disordered" evidence="3">
    <location>
        <begin position="150"/>
        <end position="200"/>
    </location>
</feature>
<feature type="region of interest" description="Disordered" evidence="3">
    <location>
        <begin position="466"/>
        <end position="705"/>
    </location>
</feature>
<feature type="compositionally biased region" description="Polar residues" evidence="3">
    <location>
        <begin position="632"/>
        <end position="642"/>
    </location>
</feature>
<feature type="compositionally biased region" description="Basic and acidic residues" evidence="3">
    <location>
        <begin position="643"/>
        <end position="661"/>
    </location>
</feature>
<feature type="compositionally biased region" description="Basic residues" evidence="3">
    <location>
        <begin position="506"/>
        <end position="527"/>
    </location>
</feature>
<feature type="compositionally biased region" description="Basic and acidic residues" evidence="3">
    <location>
        <begin position="808"/>
        <end position="817"/>
    </location>
</feature>
<dbReference type="InterPro" id="IPR039278">
    <property type="entry name" value="Red1"/>
</dbReference>
<feature type="region of interest" description="Disordered" evidence="3">
    <location>
        <begin position="1117"/>
        <end position="1136"/>
    </location>
</feature>
<feature type="compositionally biased region" description="Basic and acidic residues" evidence="3">
    <location>
        <begin position="937"/>
        <end position="950"/>
    </location>
</feature>
<evidence type="ECO:0000259" key="4">
    <source>
        <dbReference type="PROSITE" id="PS50103"/>
    </source>
</evidence>
<evidence type="ECO:0000313" key="5">
    <source>
        <dbReference type="EMBL" id="CAH3017562.1"/>
    </source>
</evidence>
<dbReference type="InterPro" id="IPR003107">
    <property type="entry name" value="HAT"/>
</dbReference>
<name>A0ABN8LPC5_9CNID</name>
<dbReference type="Pfam" id="PF10650">
    <property type="entry name" value="zf-C3H1"/>
    <property type="match status" value="1"/>
</dbReference>
<feature type="domain" description="C3H1-type" evidence="4">
    <location>
        <begin position="1452"/>
        <end position="1478"/>
    </location>
</feature>
<feature type="compositionally biased region" description="Polar residues" evidence="3">
    <location>
        <begin position="1257"/>
        <end position="1268"/>
    </location>
</feature>
<feature type="compositionally biased region" description="Low complexity" evidence="3">
    <location>
        <begin position="818"/>
        <end position="832"/>
    </location>
</feature>
<proteinExistence type="predicted"/>
<feature type="compositionally biased region" description="Basic residues" evidence="3">
    <location>
        <begin position="620"/>
        <end position="631"/>
    </location>
</feature>
<dbReference type="PANTHER" id="PTHR21563">
    <property type="entry name" value="ZINC FINGER C3H1 DOMAIN-CONTAINING PROTEIN"/>
    <property type="match status" value="1"/>
</dbReference>
<sequence length="2297" mass="259449">MAGTAYKYDALTDCATGARRKRSYCSFDVFIVLTLNRFLANRKWTPCTLPRAAAGITGLRSRSVENGGGGMHNSSTPLTNVMASAECDLELEDGEINDLEDGEIDEDILLPTESNNNVFSRLEPRQHAYPENSNSYGAVRRDFVHHNLGPSSGKWETHGGPITPSRGRFPRGRATLPGVLRGGRGKSSYRGNGRQVMGRGKSFAAKRENTRQYFLQRPNLPHSPSVERSRGPYPQKRGPGYTDNERLRQASSQPENKARAPHLDERWHGHGYPDTERPRLPHPLLNERQRLPLMELDEKSWPSYNTGVDSIAPAPDQQSARMESPLDEEEVDDYRILLQRHRLIQQQLAALEKQESSTLEEENIIDDTFIDIPVEDTQPDQSVVNEGNLESFTYSVVESPERDEVMNPQQSNLNQNLTNVVNIGELENSEQIDDLFMSGKPENSNSPKPFVPFRIKPRYTGVPSIKELSQKDLELRGAKEGTPTAADSINEGNQLLKENSQAPSQHRNRTRGKLSRGRKNRKRRKRNFSQGGNQSNSAIDNQPSEKVGSNQNSHVDPHNELEARLMSLAGSSVPNLGGTDENRQDVDFKKQERREKVRQWHEKMNKAGFSDQKSQQGNKLHPKKKPAKGSKRSATSQSLKSSESQRADRDLHRRNVVRFDNDDYFEIPMDVESDSTDGPALPLIEEPVEDFPPPPPPLPNGDSAVPMYVVDQAQHPLLMYPPTGYFQIDQKYPEWMAGPVPLMSQGPSDQQFGYEEFARQTDELEQNHDHEQGHGQDMSSQDNSDDDDDEATLREQLLKSLAVKRKAKLDVGKETKSSPKQSSSSSSRVQSPTMVANNEQQKKLQQNSRQVSFVAPPKHEPVVIKLGEDSDSESDRSDAESSKKKVSSNKKAGNGLFGGLEMMIKEARKSAEASKVKSNADAESLQDDTGNPSRTDLPPEPKTPDAMDHMPEQMKTEYRRLKEQLAMREKTRQPLANVNQEKEDSCQILASEDQAEDSMEDDSSHLQKLHSYVTECEENLTKHKKVIQKDKAILNKTLSELKEKSRSLQAQEENVIKLRQQLEAAQKIALANRVLINRLRNQAKAVKEKVGKKQLAASNFEEDLLRAKSILSAVRRKMPEVGDTGSGRNSPQMDSLRGVCNENQKFMITSATAQEIQSSLAAKLDKLSALSKLENREKRKLEGNSDSSEETVSKKAKPASSLPREGSPASSGPGTPRKSAVAERLAQEKARLKKLEHELLLKLKSFGRHQEEEKNHPSLSKQSQNNDNTELERVDAQKMRAQQLSDGSGKQVLKSRDQHLQLPAGNDKDASPKDTLSQDVKKRSISPEQLEWIRKLQAEKEKNGQHFSGLSPDVPAVAAHQRSTLCVWLPFDGDLSSTVTDVDAGDLCKEQEGGMRTVAEEPSGKESNDLISCPLEKYQSLLRYFRSYRLSPYFRIEQGLSLTSLTFSNKLNFNWPLCNFDLQGKCNDEDCKFQHFAQCKLSKEQTLQDVASYNPNFTVENQELQEIQESIESFTKAFAKQYQDKMTWEELCILLANDLRKTRKGNGPFNIALHPRSWILKQGDKKEEEFIEDSVPDLGRGIVFVKRDNIHGAVTQTRETAKKKARPVNEESQEIRYFVEEYNNIETLEDSLENSPTDVALWITLARLKLHEKPVDINTENEDTFRNNIAQALSTLSRGLEENTHSEELWLEYLELYSSQSTQDELREICDQAVEYSPTYSVWWQYLEYSETYHAKKTVCLRLLSFLVENLVDPRELHSHHILETLLYLVQLELYSGHYKSALAVFQSAIAKKRSSSEVADLSVHMLPSDCCLAWLAYIHVFEFHRLPTPWFDPQQGKPSRMVTKEDFVFPWKPSKQSRASGEKLLALFQDALKACTALVKSSSSRLNVCLPLYKNLIALERAYGRISSAEGICRHLLKDNPSVVVLWLCLAALEDAMKKPGEVEKVYKDALLRCKCHAEVSYSAAHYYLEQGEVQKAVSVLVKCVLNKFASDSKTPVGEVLSLAAATPSEHNGPDPIALYRRLLSQPLPYDYKCPSLMPGVLPQSLGREKLFLWLSYCLLLEISPPTSSEWDNLTPDAAFETAVHSPLDRQDIQILWTEYLLYQRSKVLKRDKSSSVPRQSMDELVNRCLMSVSTSSSLPHSSSAVWQDYRFHNQVISISLSCKSQSSWSAYFQKYLRLFPGNVNLALWACKHEVEKKNLDQAKRISSSFLSEHLHCISMWKVAISVELRRHCIKEARKMYQQATMVLPLGATLWKDYLMFELAQSGDGPDVQEIVAKGREIGVDLEEFLNTLLGK</sequence>
<feature type="region of interest" description="Disordered" evidence="3">
    <location>
        <begin position="1175"/>
        <end position="1228"/>
    </location>
</feature>
<gene>
    <name evidence="5" type="ORF">PEVE_00038393</name>
</gene>
<feature type="region of interest" description="Disordered" evidence="3">
    <location>
        <begin position="1248"/>
        <end position="1270"/>
    </location>
</feature>
<evidence type="ECO:0000256" key="3">
    <source>
        <dbReference type="SAM" id="MobiDB-lite"/>
    </source>
</evidence>
<feature type="region of interest" description="Disordered" evidence="3">
    <location>
        <begin position="212"/>
        <end position="282"/>
    </location>
</feature>
<keyword evidence="6" id="KW-1185">Reference proteome</keyword>
<dbReference type="EMBL" id="CALNXI010000065">
    <property type="protein sequence ID" value="CAH3017562.1"/>
    <property type="molecule type" value="Genomic_DNA"/>
</dbReference>
<feature type="region of interest" description="Disordered" evidence="3">
    <location>
        <begin position="1301"/>
        <end position="1323"/>
    </location>
</feature>
<dbReference type="InterPro" id="IPR019607">
    <property type="entry name" value="Putative_zinc-finger_domain"/>
</dbReference>
<reference evidence="5 6" key="1">
    <citation type="submission" date="2022-05" db="EMBL/GenBank/DDBJ databases">
        <authorList>
            <consortium name="Genoscope - CEA"/>
            <person name="William W."/>
        </authorList>
    </citation>
    <scope>NUCLEOTIDE SEQUENCE [LARGE SCALE GENOMIC DNA]</scope>
</reference>
<feature type="compositionally biased region" description="Basic and acidic residues" evidence="3">
    <location>
        <begin position="580"/>
        <end position="605"/>
    </location>
</feature>
<keyword evidence="2" id="KW-0175">Coiled coil</keyword>
<feature type="compositionally biased region" description="Polar residues" evidence="3">
    <location>
        <begin position="833"/>
        <end position="851"/>
    </location>
</feature>
<evidence type="ECO:0000313" key="6">
    <source>
        <dbReference type="Proteomes" id="UP001159427"/>
    </source>
</evidence>
<dbReference type="Gene3D" id="1.25.40.10">
    <property type="entry name" value="Tetratricopeptide repeat domain"/>
    <property type="match status" value="3"/>
</dbReference>
<keyword evidence="1" id="KW-0479">Metal-binding</keyword>
<keyword evidence="1" id="KW-0863">Zinc-finger</keyword>
<feature type="compositionally biased region" description="Basic and acidic residues" evidence="3">
    <location>
        <begin position="756"/>
        <end position="774"/>
    </location>
</feature>
<feature type="coiled-coil region" evidence="2">
    <location>
        <begin position="1024"/>
        <end position="1096"/>
    </location>
</feature>
<feature type="compositionally biased region" description="Polar residues" evidence="3">
    <location>
        <begin position="485"/>
        <end position="505"/>
    </location>
</feature>
<feature type="compositionally biased region" description="Basic and acidic residues" evidence="3">
    <location>
        <begin position="857"/>
        <end position="883"/>
    </location>
</feature>
<feature type="zinc finger region" description="C3H1-type" evidence="1">
    <location>
        <begin position="1452"/>
        <end position="1478"/>
    </location>
</feature>
<organism evidence="5 6">
    <name type="scientific">Porites evermanni</name>
    <dbReference type="NCBI Taxonomy" id="104178"/>
    <lineage>
        <taxon>Eukaryota</taxon>
        <taxon>Metazoa</taxon>
        <taxon>Cnidaria</taxon>
        <taxon>Anthozoa</taxon>
        <taxon>Hexacorallia</taxon>
        <taxon>Scleractinia</taxon>
        <taxon>Fungiina</taxon>
        <taxon>Poritidae</taxon>
        <taxon>Porites</taxon>
    </lineage>
</organism>
<evidence type="ECO:0000256" key="1">
    <source>
        <dbReference type="PROSITE-ProRule" id="PRU00723"/>
    </source>
</evidence>
<feature type="compositionally biased region" description="Acidic residues" evidence="3">
    <location>
        <begin position="662"/>
        <end position="675"/>
    </location>
</feature>
<keyword evidence="1" id="KW-0862">Zinc</keyword>
<comment type="caution">
    <text evidence="5">The sequence shown here is derived from an EMBL/GenBank/DDBJ whole genome shotgun (WGS) entry which is preliminary data.</text>
</comment>
<dbReference type="InterPro" id="IPR011990">
    <property type="entry name" value="TPR-like_helical_dom_sf"/>
</dbReference>
<dbReference type="SUPFAM" id="SSF48452">
    <property type="entry name" value="TPR-like"/>
    <property type="match status" value="2"/>
</dbReference>
<protein>
    <recommendedName>
        <fullName evidence="4">C3H1-type domain-containing protein</fullName>
    </recommendedName>
</protein>
<dbReference type="PANTHER" id="PTHR21563:SF3">
    <property type="entry name" value="ZINC FINGER C3H1 DOMAIN-CONTAINING PROTEIN"/>
    <property type="match status" value="1"/>
</dbReference>
<feature type="compositionally biased region" description="Pro residues" evidence="3">
    <location>
        <begin position="690"/>
        <end position="699"/>
    </location>
</feature>
<dbReference type="SMART" id="SM00386">
    <property type="entry name" value="HAT"/>
    <property type="match status" value="6"/>
</dbReference>
<feature type="compositionally biased region" description="Basic and acidic residues" evidence="3">
    <location>
        <begin position="468"/>
        <end position="479"/>
    </location>
</feature>
<dbReference type="InterPro" id="IPR000571">
    <property type="entry name" value="Znf_CCCH"/>
</dbReference>
<feature type="region of interest" description="Disordered" evidence="3">
    <location>
        <begin position="737"/>
        <end position="950"/>
    </location>
</feature>
<accession>A0ABN8LPC5</accession>